<dbReference type="Pfam" id="PF03721">
    <property type="entry name" value="UDPG_MGDP_dh_N"/>
    <property type="match status" value="1"/>
</dbReference>
<dbReference type="PANTHER" id="PTHR43491:SF2">
    <property type="entry name" value="UDP-N-ACETYL-D-MANNOSAMINE DEHYDROGENASE"/>
    <property type="match status" value="1"/>
</dbReference>
<dbReference type="PIRSF" id="PIRSF500136">
    <property type="entry name" value="UDP_ManNAc_DH"/>
    <property type="match status" value="1"/>
</dbReference>
<comment type="caution">
    <text evidence="6">The sequence shown here is derived from an EMBL/GenBank/DDBJ whole genome shotgun (WGS) entry which is preliminary data.</text>
</comment>
<dbReference type="InterPro" id="IPR014026">
    <property type="entry name" value="UDP-Glc/GDP-Man_DH_dimer"/>
</dbReference>
<evidence type="ECO:0000256" key="3">
    <source>
        <dbReference type="ARBA" id="ARBA00023027"/>
    </source>
</evidence>
<feature type="domain" description="UDP-glucose/GDP-mannose dehydrogenase C-terminal" evidence="5">
    <location>
        <begin position="322"/>
        <end position="422"/>
    </location>
</feature>
<dbReference type="PANTHER" id="PTHR43491">
    <property type="entry name" value="UDP-N-ACETYL-D-MANNOSAMINE DEHYDROGENASE"/>
    <property type="match status" value="1"/>
</dbReference>
<dbReference type="NCBIfam" id="TIGR03026">
    <property type="entry name" value="NDP-sugDHase"/>
    <property type="match status" value="1"/>
</dbReference>
<dbReference type="InterPro" id="IPR001732">
    <property type="entry name" value="UDP-Glc/GDP-Man_DH_N"/>
</dbReference>
<dbReference type="InterPro" id="IPR028359">
    <property type="entry name" value="UDP_ManNAc/GlcNAc_DH"/>
</dbReference>
<dbReference type="Proteomes" id="UP001156831">
    <property type="component" value="Unassembled WGS sequence"/>
</dbReference>
<evidence type="ECO:0000256" key="1">
    <source>
        <dbReference type="ARBA" id="ARBA00006601"/>
    </source>
</evidence>
<comment type="similarity">
    <text evidence="1 4">Belongs to the UDP-glucose/GDP-mannose dehydrogenase family.</text>
</comment>
<evidence type="ECO:0000259" key="5">
    <source>
        <dbReference type="SMART" id="SM00984"/>
    </source>
</evidence>
<evidence type="ECO:0000313" key="7">
    <source>
        <dbReference type="Proteomes" id="UP001156831"/>
    </source>
</evidence>
<organism evidence="6 7">
    <name type="scientific">Luteimonas rhizosphaericola</name>
    <dbReference type="NCBI Taxonomy" id="3042024"/>
    <lineage>
        <taxon>Bacteria</taxon>
        <taxon>Pseudomonadati</taxon>
        <taxon>Pseudomonadota</taxon>
        <taxon>Gammaproteobacteria</taxon>
        <taxon>Lysobacterales</taxon>
        <taxon>Lysobacteraceae</taxon>
        <taxon>Luteimonas</taxon>
    </lineage>
</organism>
<keyword evidence="2" id="KW-0560">Oxidoreductase</keyword>
<dbReference type="InterPro" id="IPR017476">
    <property type="entry name" value="UDP-Glc/GDP-Man"/>
</dbReference>
<dbReference type="Pfam" id="PF00984">
    <property type="entry name" value="UDPG_MGDP_dh"/>
    <property type="match status" value="1"/>
</dbReference>
<dbReference type="PIRSF" id="PIRSF000124">
    <property type="entry name" value="UDPglc_GDPman_dh"/>
    <property type="match status" value="1"/>
</dbReference>
<dbReference type="SUPFAM" id="SSF48179">
    <property type="entry name" value="6-phosphogluconate dehydrogenase C-terminal domain-like"/>
    <property type="match status" value="1"/>
</dbReference>
<evidence type="ECO:0000256" key="2">
    <source>
        <dbReference type="ARBA" id="ARBA00023002"/>
    </source>
</evidence>
<dbReference type="Gene3D" id="3.40.50.720">
    <property type="entry name" value="NAD(P)-binding Rossmann-like Domain"/>
    <property type="match status" value="2"/>
</dbReference>
<dbReference type="InterPro" id="IPR008927">
    <property type="entry name" value="6-PGluconate_DH-like_C_sf"/>
</dbReference>
<dbReference type="Pfam" id="PF03720">
    <property type="entry name" value="UDPG_MGDP_dh_C"/>
    <property type="match status" value="1"/>
</dbReference>
<sequence length="429" mass="46672">MTATLPDRNDVRIAIIGLGYVGLPLAAAFGRQYPTLGFDIDAARIDELRRHHDHTLEMSPEELQASTRLTCSSDPADLAGCNVFIVTVPTPIDEYKRPDLRPLESASRTVGRAIARGGIAVFESTVYPGATEEVCVPIIERESGLAFNRDFYAGYSPERINPGDKEHRLETILKVTSGSTPEVADFVDALYASVVTAGTHKASSIRVAEAAKVIENTQRDVNIALINELALIFGRLGIDTHEVLEAAGTKWNFLPFRPGLVGGHCIGVDPYYLTHKAQQIGYHPEVILAGRRINDAMGGHVAQRVVKLMQQRGLRTAGAKVLVLGLAFKENCPDLRNTRVTDIIDELRTYSVDVDVHDPWVSPAQARHEYGISPVAEPAAGSYDAVVLAVAHREFVALGADGVRALCKPDAIVFDVKRALPRDRVDGCL</sequence>
<dbReference type="EMBL" id="JARXRN010000020">
    <property type="protein sequence ID" value="MDH5830024.1"/>
    <property type="molecule type" value="Genomic_DNA"/>
</dbReference>
<protein>
    <submittedName>
        <fullName evidence="6">Nucleotide sugar dehydrogenase</fullName>
    </submittedName>
</protein>
<name>A0ABT6JHB2_9GAMM</name>
<gene>
    <name evidence="6" type="ORF">QFW80_05760</name>
</gene>
<keyword evidence="7" id="KW-1185">Reference proteome</keyword>
<dbReference type="SUPFAM" id="SSF51735">
    <property type="entry name" value="NAD(P)-binding Rossmann-fold domains"/>
    <property type="match status" value="1"/>
</dbReference>
<dbReference type="SMART" id="SM00984">
    <property type="entry name" value="UDPG_MGDP_dh_C"/>
    <property type="match status" value="1"/>
</dbReference>
<dbReference type="InterPro" id="IPR014027">
    <property type="entry name" value="UDP-Glc/GDP-Man_DH_C"/>
</dbReference>
<proteinExistence type="inferred from homology"/>
<dbReference type="InterPro" id="IPR036220">
    <property type="entry name" value="UDP-Glc/GDP-Man_DH_C_sf"/>
</dbReference>
<evidence type="ECO:0000313" key="6">
    <source>
        <dbReference type="EMBL" id="MDH5830024.1"/>
    </source>
</evidence>
<keyword evidence="3" id="KW-0520">NAD</keyword>
<dbReference type="InterPro" id="IPR036291">
    <property type="entry name" value="NAD(P)-bd_dom_sf"/>
</dbReference>
<evidence type="ECO:0000256" key="4">
    <source>
        <dbReference type="PIRNR" id="PIRNR000124"/>
    </source>
</evidence>
<dbReference type="RefSeq" id="WP_280600465.1">
    <property type="nucleotide sequence ID" value="NZ_JARXRN010000020.1"/>
</dbReference>
<reference evidence="6 7" key="1">
    <citation type="submission" date="2023-04" db="EMBL/GenBank/DDBJ databases">
        <title>Luteimonas sp. M1R5S18.</title>
        <authorList>
            <person name="Sun J.-Q."/>
        </authorList>
    </citation>
    <scope>NUCLEOTIDE SEQUENCE [LARGE SCALE GENOMIC DNA]</scope>
    <source>
        <strain evidence="6 7">M1R5S18</strain>
    </source>
</reference>
<dbReference type="SUPFAM" id="SSF52413">
    <property type="entry name" value="UDP-glucose/GDP-mannose dehydrogenase C-terminal domain"/>
    <property type="match status" value="1"/>
</dbReference>
<accession>A0ABT6JHB2</accession>